<protein>
    <recommendedName>
        <fullName evidence="3">Glycosyltransferase</fullName>
    </recommendedName>
</protein>
<evidence type="ECO:0000313" key="2">
    <source>
        <dbReference type="Proteomes" id="UP000534207"/>
    </source>
</evidence>
<dbReference type="AlphaFoldDB" id="A0A7K4NVB6"/>
<accession>A0A7K4NVB6</accession>
<gene>
    <name evidence="1" type="ORF">HX827_03335</name>
</gene>
<evidence type="ECO:0008006" key="3">
    <source>
        <dbReference type="Google" id="ProtNLM"/>
    </source>
</evidence>
<comment type="caution">
    <text evidence="1">The sequence shown here is derived from an EMBL/GenBank/DDBJ whole genome shotgun (WGS) entry which is preliminary data.</text>
</comment>
<dbReference type="EMBL" id="JACASW010000005">
    <property type="protein sequence ID" value="NWK06358.1"/>
    <property type="molecule type" value="Genomic_DNA"/>
</dbReference>
<proteinExistence type="predicted"/>
<evidence type="ECO:0000313" key="1">
    <source>
        <dbReference type="EMBL" id="NWK06358.1"/>
    </source>
</evidence>
<sequence>MNKKIDVALIYKKSYNYFQPEHFDRTSYDFFFNALKRNERLNISYYPCEKKFDISKIKNKCDVILLPNNRTDGSPDVLIDIKNSNIPVVSRTGDPYDAKKYNQTEFCEINKIDCLFSNHPDSFIYRYYPKKIKHKTIIYGLEPELYQNVPPFKTRIKDRILITGAMGRTDLRNRAANYILNPGRSGWYHYKLRTLCKELDCVEYHGMKGKKYVNEDYPTYTSRYRAIIAATTFYPTLKYWENSAAGCLTFMEITEKNNGYFLGYKDNETSVFINEKNYQTKLEEFISDPDNPKWEEIADAGREYTMNNLTNDQATNELVKLIDELIK</sequence>
<name>A0A7K4NVB6_9ARCH</name>
<dbReference type="Proteomes" id="UP000534207">
    <property type="component" value="Unassembled WGS sequence"/>
</dbReference>
<reference evidence="1 2" key="1">
    <citation type="journal article" date="2019" name="Environ. Microbiol.">
        <title>Genomics insights into ecotype formation of ammonia-oxidizing archaea in the deep ocean.</title>
        <authorList>
            <person name="Wang Y."/>
            <person name="Huang J.M."/>
            <person name="Cui G.J."/>
            <person name="Nunoura T."/>
            <person name="Takaki Y."/>
            <person name="Li W.L."/>
            <person name="Li J."/>
            <person name="Gao Z.M."/>
            <person name="Takai K."/>
            <person name="Zhang A.Q."/>
            <person name="Stepanauskas R."/>
        </authorList>
    </citation>
    <scope>NUCLEOTIDE SEQUENCE [LARGE SCALE GENOMIC DNA]</scope>
    <source>
        <strain evidence="1 2">G13</strain>
    </source>
</reference>
<organism evidence="1 2">
    <name type="scientific">Marine Group I thaumarchaeote</name>
    <dbReference type="NCBI Taxonomy" id="2511932"/>
    <lineage>
        <taxon>Archaea</taxon>
        <taxon>Nitrososphaerota</taxon>
        <taxon>Marine Group I</taxon>
    </lineage>
</organism>